<dbReference type="NCBIfam" id="NF010328">
    <property type="entry name" value="PRK13763.1-3"/>
    <property type="match status" value="1"/>
</dbReference>
<dbReference type="FunFam" id="3.30.1370.10:FF:000076">
    <property type="entry name" value="KH domain protein"/>
    <property type="match status" value="1"/>
</dbReference>
<keyword evidence="1 2" id="KW-0694">RNA-binding</keyword>
<proteinExistence type="predicted"/>
<dbReference type="AlphaFoldDB" id="A0A7C4NLA9"/>
<accession>A0A7C4NLA9</accession>
<dbReference type="EMBL" id="DTBP01000011">
    <property type="protein sequence ID" value="HGQ73685.1"/>
    <property type="molecule type" value="Genomic_DNA"/>
</dbReference>
<organism evidence="4">
    <name type="scientific">Staphylothermus marinus</name>
    <dbReference type="NCBI Taxonomy" id="2280"/>
    <lineage>
        <taxon>Archaea</taxon>
        <taxon>Thermoproteota</taxon>
        <taxon>Thermoprotei</taxon>
        <taxon>Desulfurococcales</taxon>
        <taxon>Desulfurococcaceae</taxon>
        <taxon>Staphylothermus</taxon>
    </lineage>
</organism>
<gene>
    <name evidence="4" type="ORF">ENU20_01210</name>
</gene>
<evidence type="ECO:0000313" key="4">
    <source>
        <dbReference type="EMBL" id="HGQ73685.1"/>
    </source>
</evidence>
<feature type="domain" description="K Homology" evidence="3">
    <location>
        <begin position="12"/>
        <end position="98"/>
    </location>
</feature>
<dbReference type="SUPFAM" id="SSF54791">
    <property type="entry name" value="Eukaryotic type KH-domain (KH-domain type I)"/>
    <property type="match status" value="2"/>
</dbReference>
<comment type="caution">
    <text evidence="4">The sequence shown here is derived from an EMBL/GenBank/DDBJ whole genome shotgun (WGS) entry which is preliminary data.</text>
</comment>
<evidence type="ECO:0000256" key="1">
    <source>
        <dbReference type="ARBA" id="ARBA00022884"/>
    </source>
</evidence>
<dbReference type="InterPro" id="IPR036612">
    <property type="entry name" value="KH_dom_type_1_sf"/>
</dbReference>
<name>A0A7C4NLA9_STAMA</name>
<sequence length="200" mass="22545">MSREEKGKLTLGVTKLYEKIPIERIGVLIGPNGKTLREIMDKTGVSITVDSTTGSVVIEPSSTNTTMVDLLKARDIVKAIGYGFNPEIAMELIDEDKMLVVINVKDYVGDKPNHIQRLLGRVIGEGGKAKRNIEELTKTKISIYETNISIIGDYDSIELAKTAIEMLLQGRQHSTVYRYLERASFTLKRRRMTDLWMKKL</sequence>
<dbReference type="Gene3D" id="3.30.1370.10">
    <property type="entry name" value="K Homology domain, type 1"/>
    <property type="match status" value="2"/>
</dbReference>
<dbReference type="InterPro" id="IPR004087">
    <property type="entry name" value="KH_dom"/>
</dbReference>
<protein>
    <submittedName>
        <fullName evidence="4">RNA-processing protein</fullName>
    </submittedName>
</protein>
<dbReference type="NCBIfam" id="TIGR03665">
    <property type="entry name" value="arCOG04150"/>
    <property type="match status" value="1"/>
</dbReference>
<evidence type="ECO:0000256" key="2">
    <source>
        <dbReference type="PROSITE-ProRule" id="PRU00117"/>
    </source>
</evidence>
<evidence type="ECO:0000259" key="3">
    <source>
        <dbReference type="SMART" id="SM00322"/>
    </source>
</evidence>
<feature type="domain" description="K Homology" evidence="3">
    <location>
        <begin position="106"/>
        <end position="169"/>
    </location>
</feature>
<dbReference type="SMART" id="SM00322">
    <property type="entry name" value="KH"/>
    <property type="match status" value="2"/>
</dbReference>
<dbReference type="PANTHER" id="PTHR12826:SF13">
    <property type="entry name" value="RNA-BINDING PROTEIN PNO1"/>
    <property type="match status" value="1"/>
</dbReference>
<dbReference type="Pfam" id="PF00013">
    <property type="entry name" value="KH_1"/>
    <property type="match status" value="1"/>
</dbReference>
<dbReference type="GO" id="GO:0003723">
    <property type="term" value="F:RNA binding"/>
    <property type="evidence" value="ECO:0007669"/>
    <property type="project" value="UniProtKB-UniRule"/>
</dbReference>
<dbReference type="Pfam" id="PF22891">
    <property type="entry name" value="KH_PNO1_2nd"/>
    <property type="match status" value="1"/>
</dbReference>
<reference evidence="4" key="1">
    <citation type="journal article" date="2020" name="mSystems">
        <title>Genome- and Community-Level Interaction Insights into Carbon Utilization and Element Cycling Functions of Hydrothermarchaeota in Hydrothermal Sediment.</title>
        <authorList>
            <person name="Zhou Z."/>
            <person name="Liu Y."/>
            <person name="Xu W."/>
            <person name="Pan J."/>
            <person name="Luo Z.H."/>
            <person name="Li M."/>
        </authorList>
    </citation>
    <scope>NUCLEOTIDE SEQUENCE [LARGE SCALE GENOMIC DNA]</scope>
    <source>
        <strain evidence="4">SpSt-648</strain>
    </source>
</reference>
<dbReference type="PROSITE" id="PS50084">
    <property type="entry name" value="KH_TYPE_1"/>
    <property type="match status" value="2"/>
</dbReference>
<dbReference type="CDD" id="cd22389">
    <property type="entry name" value="KH-I_Dim2p_like_rpt1"/>
    <property type="match status" value="1"/>
</dbReference>
<dbReference type="InterPro" id="IPR019964">
    <property type="entry name" value="KH_domain_protein_archaea"/>
</dbReference>
<dbReference type="PANTHER" id="PTHR12826">
    <property type="entry name" value="RIBONUCLEASE Y"/>
    <property type="match status" value="1"/>
</dbReference>
<dbReference type="InterPro" id="IPR055211">
    <property type="entry name" value="KH_PNO1_2nd"/>
</dbReference>
<dbReference type="InterPro" id="IPR004088">
    <property type="entry name" value="KH_dom_type_1"/>
</dbReference>